<proteinExistence type="predicted"/>
<keyword evidence="10" id="KW-1185">Reference proteome</keyword>
<dbReference type="STRING" id="1423792.FD09_GL001875"/>
<dbReference type="GO" id="GO:0005524">
    <property type="term" value="F:ATP binding"/>
    <property type="evidence" value="ECO:0007669"/>
    <property type="project" value="UniProtKB-KW"/>
</dbReference>
<name>A0A0R1N6A3_9LACO</name>
<dbReference type="InterPro" id="IPR050086">
    <property type="entry name" value="MetN_ABC_transporter-like"/>
</dbReference>
<dbReference type="GO" id="GO:0016020">
    <property type="term" value="C:membrane"/>
    <property type="evidence" value="ECO:0007669"/>
    <property type="project" value="InterPro"/>
</dbReference>
<keyword evidence="6" id="KW-1278">Translocase</keyword>
<evidence type="ECO:0000259" key="8">
    <source>
        <dbReference type="PROSITE" id="PS50893"/>
    </source>
</evidence>
<reference evidence="9 10" key="1">
    <citation type="journal article" date="2015" name="Genome Announc.">
        <title>Expanding the biotechnology potential of lactobacilli through comparative genomics of 213 strains and associated genera.</title>
        <authorList>
            <person name="Sun Z."/>
            <person name="Harris H.M."/>
            <person name="McCann A."/>
            <person name="Guo C."/>
            <person name="Argimon S."/>
            <person name="Zhang W."/>
            <person name="Yang X."/>
            <person name="Jeffery I.B."/>
            <person name="Cooney J.C."/>
            <person name="Kagawa T.F."/>
            <person name="Liu W."/>
            <person name="Song Y."/>
            <person name="Salvetti E."/>
            <person name="Wrobel A."/>
            <person name="Rasinkangas P."/>
            <person name="Parkhill J."/>
            <person name="Rea M.C."/>
            <person name="O'Sullivan O."/>
            <person name="Ritari J."/>
            <person name="Douillard F.P."/>
            <person name="Paul Ross R."/>
            <person name="Yang R."/>
            <person name="Briner A.E."/>
            <person name="Felis G.E."/>
            <person name="de Vos W.M."/>
            <person name="Barrangou R."/>
            <person name="Klaenhammer T.R."/>
            <person name="Caufield P.W."/>
            <person name="Cui Y."/>
            <person name="Zhang H."/>
            <person name="O'Toole P.W."/>
        </authorList>
    </citation>
    <scope>NUCLEOTIDE SEQUENCE [LARGE SCALE GENOMIC DNA]</scope>
    <source>
        <strain evidence="9 10">DSM 12744</strain>
    </source>
</reference>
<dbReference type="GO" id="GO:0015416">
    <property type="term" value="F:ABC-type phosphonate transporter activity"/>
    <property type="evidence" value="ECO:0007669"/>
    <property type="project" value="InterPro"/>
</dbReference>
<accession>A0A0R1N6A3</accession>
<evidence type="ECO:0000256" key="5">
    <source>
        <dbReference type="ARBA" id="ARBA00022885"/>
    </source>
</evidence>
<keyword evidence="2" id="KW-1003">Cell membrane</keyword>
<evidence type="ECO:0000256" key="6">
    <source>
        <dbReference type="ARBA" id="ARBA00022967"/>
    </source>
</evidence>
<evidence type="ECO:0000256" key="3">
    <source>
        <dbReference type="ARBA" id="ARBA00022741"/>
    </source>
</evidence>
<dbReference type="PATRIC" id="fig|1423792.3.peg.1902"/>
<dbReference type="InterPro" id="IPR017871">
    <property type="entry name" value="ABC_transporter-like_CS"/>
</dbReference>
<evidence type="ECO:0000313" key="9">
    <source>
        <dbReference type="EMBL" id="KRL13844.1"/>
    </source>
</evidence>
<keyword evidence="7" id="KW-0472">Membrane</keyword>
<dbReference type="GO" id="GO:0016887">
    <property type="term" value="F:ATP hydrolysis activity"/>
    <property type="evidence" value="ECO:0007669"/>
    <property type="project" value="InterPro"/>
</dbReference>
<dbReference type="InterPro" id="IPR003593">
    <property type="entry name" value="AAA+_ATPase"/>
</dbReference>
<keyword evidence="3" id="KW-0547">Nucleotide-binding</keyword>
<evidence type="ECO:0000313" key="10">
    <source>
        <dbReference type="Proteomes" id="UP000051330"/>
    </source>
</evidence>
<dbReference type="Gene3D" id="3.40.50.300">
    <property type="entry name" value="P-loop containing nucleotide triphosphate hydrolases"/>
    <property type="match status" value="1"/>
</dbReference>
<dbReference type="NCBIfam" id="TIGR02315">
    <property type="entry name" value="ABC_phnC"/>
    <property type="match status" value="1"/>
</dbReference>
<evidence type="ECO:0000256" key="2">
    <source>
        <dbReference type="ARBA" id="ARBA00022475"/>
    </source>
</evidence>
<gene>
    <name evidence="9" type="ORF">FD09_GL001875</name>
</gene>
<protein>
    <submittedName>
        <fullName evidence="9">ABC superfamily ATP binding cassette transporter, ABC protein</fullName>
    </submittedName>
</protein>
<dbReference type="SMART" id="SM00382">
    <property type="entry name" value="AAA"/>
    <property type="match status" value="1"/>
</dbReference>
<dbReference type="Proteomes" id="UP000051330">
    <property type="component" value="Unassembled WGS sequence"/>
</dbReference>
<dbReference type="SUPFAM" id="SSF52540">
    <property type="entry name" value="P-loop containing nucleoside triphosphate hydrolases"/>
    <property type="match status" value="1"/>
</dbReference>
<dbReference type="PANTHER" id="PTHR43166:SF6">
    <property type="entry name" value="PHOSPHONATES IMPORT ATP-BINDING PROTEIN PHNC"/>
    <property type="match status" value="1"/>
</dbReference>
<dbReference type="PANTHER" id="PTHR43166">
    <property type="entry name" value="AMINO ACID IMPORT ATP-BINDING PROTEIN"/>
    <property type="match status" value="1"/>
</dbReference>
<keyword evidence="4" id="KW-0067">ATP-binding</keyword>
<dbReference type="EMBL" id="AZEC01000003">
    <property type="protein sequence ID" value="KRL13844.1"/>
    <property type="molecule type" value="Genomic_DNA"/>
</dbReference>
<dbReference type="InterPro" id="IPR027417">
    <property type="entry name" value="P-loop_NTPase"/>
</dbReference>
<dbReference type="InterPro" id="IPR003439">
    <property type="entry name" value="ABC_transporter-like_ATP-bd"/>
</dbReference>
<dbReference type="InterPro" id="IPR012693">
    <property type="entry name" value="ABC_transpr_PhnC"/>
</dbReference>
<dbReference type="PROSITE" id="PS00211">
    <property type="entry name" value="ABC_TRANSPORTER_1"/>
    <property type="match status" value="1"/>
</dbReference>
<keyword evidence="1" id="KW-0813">Transport</keyword>
<feature type="domain" description="ABC transporter" evidence="8">
    <location>
        <begin position="18"/>
        <end position="262"/>
    </location>
</feature>
<organism evidence="9 10">
    <name type="scientific">Schleiferilactobacillus perolens DSM 12744</name>
    <dbReference type="NCBI Taxonomy" id="1423792"/>
    <lineage>
        <taxon>Bacteria</taxon>
        <taxon>Bacillati</taxon>
        <taxon>Bacillota</taxon>
        <taxon>Bacilli</taxon>
        <taxon>Lactobacillales</taxon>
        <taxon>Lactobacillaceae</taxon>
        <taxon>Schleiferilactobacillus</taxon>
    </lineage>
</organism>
<evidence type="ECO:0000256" key="1">
    <source>
        <dbReference type="ARBA" id="ARBA00022448"/>
    </source>
</evidence>
<dbReference type="RefSeq" id="WP_057818770.1">
    <property type="nucleotide sequence ID" value="NZ_AZEC01000003.1"/>
</dbReference>
<evidence type="ECO:0000256" key="4">
    <source>
        <dbReference type="ARBA" id="ARBA00022840"/>
    </source>
</evidence>
<evidence type="ECO:0000256" key="7">
    <source>
        <dbReference type="ARBA" id="ARBA00023136"/>
    </source>
</evidence>
<keyword evidence="5" id="KW-0918">Phosphonate transport</keyword>
<dbReference type="AlphaFoldDB" id="A0A0R1N6A3"/>
<dbReference type="CDD" id="cd03256">
    <property type="entry name" value="ABC_PhnC_transporter"/>
    <property type="match status" value="1"/>
</dbReference>
<comment type="caution">
    <text evidence="9">The sequence shown here is derived from an EMBL/GenBank/DDBJ whole genome shotgun (WGS) entry which is preliminary data.</text>
</comment>
<sequence length="268" mass="29412">MAEQQVPSTTAAPQEPIIQFDHVSKVYDNGALGLKDINLKIYPGEFVVVIGLSGAGKSTLMRSVNRLHDITSGDIQIGGRSITKAKGKELLEIRRGIGMIFQNFNLVKRASVLRNVLTGRVGYYPTWKMIFGLFSPEDKQRAYESLQRVDLGDKVYARADELSGGQQQRVSIARALTQDPQIILADEPVASLDPQTTRHVMDDLKRINEELGITVLINLHSVDLAKEYGSRIVGIRAGEKVFDGPVATADDATISEIYSGKDTEKEGA</sequence>
<dbReference type="Pfam" id="PF00005">
    <property type="entry name" value="ABC_tran"/>
    <property type="match status" value="1"/>
</dbReference>
<dbReference type="PROSITE" id="PS50893">
    <property type="entry name" value="ABC_TRANSPORTER_2"/>
    <property type="match status" value="1"/>
</dbReference>
<dbReference type="OrthoDB" id="9802264at2"/>